<feature type="region of interest" description="Disordered" evidence="1">
    <location>
        <begin position="199"/>
        <end position="235"/>
    </location>
</feature>
<dbReference type="PANTHER" id="PTHR33221:SF13">
    <property type="entry name" value="TRANSCRIPTIONAL REGULATOR-RELATED"/>
    <property type="match status" value="1"/>
</dbReference>
<dbReference type="Gene3D" id="1.10.10.10">
    <property type="entry name" value="Winged helix-like DNA-binding domain superfamily/Winged helix DNA-binding domain"/>
    <property type="match status" value="1"/>
</dbReference>
<comment type="caution">
    <text evidence="2">The sequence shown here is derived from an EMBL/GenBank/DDBJ whole genome shotgun (WGS) entry which is preliminary data.</text>
</comment>
<proteinExistence type="predicted"/>
<evidence type="ECO:0000313" key="3">
    <source>
        <dbReference type="Proteomes" id="UP001244552"/>
    </source>
</evidence>
<dbReference type="EMBL" id="JAUSVU010000019">
    <property type="protein sequence ID" value="MDQ0535620.1"/>
    <property type="molecule type" value="Genomic_DNA"/>
</dbReference>
<dbReference type="InterPro" id="IPR030489">
    <property type="entry name" value="TR_Rrf2-type_CS"/>
</dbReference>
<dbReference type="PANTHER" id="PTHR33221">
    <property type="entry name" value="WINGED HELIX-TURN-HELIX TRANSCRIPTIONAL REGULATOR, RRF2 FAMILY"/>
    <property type="match status" value="1"/>
</dbReference>
<dbReference type="InterPro" id="IPR000944">
    <property type="entry name" value="Tscrpt_reg_Rrf2"/>
</dbReference>
<reference evidence="2 3" key="1">
    <citation type="submission" date="2023-07" db="EMBL/GenBank/DDBJ databases">
        <title>Genomic Encyclopedia of Type Strains, Phase IV (KMG-IV): sequencing the most valuable type-strain genomes for metagenomic binning, comparative biology and taxonomic classification.</title>
        <authorList>
            <person name="Goeker M."/>
        </authorList>
    </citation>
    <scope>NUCLEOTIDE SEQUENCE [LARGE SCALE GENOMIC DNA]</scope>
    <source>
        <strain evidence="2 3">DSM 19922</strain>
    </source>
</reference>
<sequence length="235" mass="24728">MTPEPDPSEEDGAEMADGEAGGLRKGAPSLYGASVEYGLHTVLWLLAEHPKRPSSRELAEMQGIPAAMLSKIMPKLERAGIVSSSDGISGGYALAKPPAQVTVLDVVDAIEGGRKLFDCKEVRRGCILFGGSPPAWAASGVCRIHAVMIRAEKQMRSELSRTTLADLARGGRPAEFEALVADWFRDRAAARETARITAVKTGRRPLRKGGATAQPGDPGAVPSADPSADLGTGEE</sequence>
<dbReference type="NCBIfam" id="TIGR00738">
    <property type="entry name" value="rrf2_super"/>
    <property type="match status" value="1"/>
</dbReference>
<name>A0ABU0MQ65_9PROT</name>
<protein>
    <submittedName>
        <fullName evidence="2">Rrf2 family protein</fullName>
    </submittedName>
</protein>
<dbReference type="PROSITE" id="PS01332">
    <property type="entry name" value="HTH_RRF2_1"/>
    <property type="match status" value="1"/>
</dbReference>
<dbReference type="InterPro" id="IPR036388">
    <property type="entry name" value="WH-like_DNA-bd_sf"/>
</dbReference>
<organism evidence="2 3">
    <name type="scientific">Azospirillum picis</name>
    <dbReference type="NCBI Taxonomy" id="488438"/>
    <lineage>
        <taxon>Bacteria</taxon>
        <taxon>Pseudomonadati</taxon>
        <taxon>Pseudomonadota</taxon>
        <taxon>Alphaproteobacteria</taxon>
        <taxon>Rhodospirillales</taxon>
        <taxon>Azospirillaceae</taxon>
        <taxon>Azospirillum</taxon>
    </lineage>
</organism>
<dbReference type="SUPFAM" id="SSF46785">
    <property type="entry name" value="Winged helix' DNA-binding domain"/>
    <property type="match status" value="1"/>
</dbReference>
<feature type="compositionally biased region" description="Acidic residues" evidence="1">
    <location>
        <begin position="1"/>
        <end position="17"/>
    </location>
</feature>
<dbReference type="Pfam" id="PF02082">
    <property type="entry name" value="Rrf2"/>
    <property type="match status" value="1"/>
</dbReference>
<evidence type="ECO:0000256" key="1">
    <source>
        <dbReference type="SAM" id="MobiDB-lite"/>
    </source>
</evidence>
<keyword evidence="3" id="KW-1185">Reference proteome</keyword>
<dbReference type="PROSITE" id="PS51197">
    <property type="entry name" value="HTH_RRF2_2"/>
    <property type="match status" value="1"/>
</dbReference>
<evidence type="ECO:0000313" key="2">
    <source>
        <dbReference type="EMBL" id="MDQ0535620.1"/>
    </source>
</evidence>
<accession>A0ABU0MQ65</accession>
<dbReference type="Proteomes" id="UP001244552">
    <property type="component" value="Unassembled WGS sequence"/>
</dbReference>
<dbReference type="InterPro" id="IPR036390">
    <property type="entry name" value="WH_DNA-bd_sf"/>
</dbReference>
<feature type="region of interest" description="Disordered" evidence="1">
    <location>
        <begin position="1"/>
        <end position="24"/>
    </location>
</feature>
<gene>
    <name evidence="2" type="ORF">QO018_004504</name>
</gene>
<dbReference type="RefSeq" id="WP_246513464.1">
    <property type="nucleotide sequence ID" value="NZ_JAGINO010000021.1"/>
</dbReference>